<feature type="chain" id="PRO_5011514733" evidence="1">
    <location>
        <begin position="24"/>
        <end position="180"/>
    </location>
</feature>
<dbReference type="EMBL" id="FOHS01000005">
    <property type="protein sequence ID" value="SET96991.1"/>
    <property type="molecule type" value="Genomic_DNA"/>
</dbReference>
<gene>
    <name evidence="2" type="ORF">SAMN04487998_3329</name>
</gene>
<dbReference type="STRING" id="82805.SAMN04487998_3329"/>
<evidence type="ECO:0000313" key="3">
    <source>
        <dbReference type="Proteomes" id="UP000198697"/>
    </source>
</evidence>
<organism evidence="2 3">
    <name type="scientific">Hymenobacter actinosclerus</name>
    <dbReference type="NCBI Taxonomy" id="82805"/>
    <lineage>
        <taxon>Bacteria</taxon>
        <taxon>Pseudomonadati</taxon>
        <taxon>Bacteroidota</taxon>
        <taxon>Cytophagia</taxon>
        <taxon>Cytophagales</taxon>
        <taxon>Hymenobacteraceae</taxon>
        <taxon>Hymenobacter</taxon>
    </lineage>
</organism>
<proteinExistence type="predicted"/>
<evidence type="ECO:0000256" key="1">
    <source>
        <dbReference type="SAM" id="SignalP"/>
    </source>
</evidence>
<keyword evidence="3" id="KW-1185">Reference proteome</keyword>
<protein>
    <submittedName>
        <fullName evidence="2">Uncharacterized protein</fullName>
    </submittedName>
</protein>
<reference evidence="3" key="1">
    <citation type="submission" date="2016-10" db="EMBL/GenBank/DDBJ databases">
        <authorList>
            <person name="Varghese N."/>
            <person name="Submissions S."/>
        </authorList>
    </citation>
    <scope>NUCLEOTIDE SEQUENCE [LARGE SCALE GENOMIC DNA]</scope>
    <source>
        <strain evidence="3">DSM 15310</strain>
    </source>
</reference>
<dbReference type="AlphaFoldDB" id="A0A1I0IKT5"/>
<dbReference type="OrthoDB" id="892831at2"/>
<dbReference type="Proteomes" id="UP000198697">
    <property type="component" value="Unassembled WGS sequence"/>
</dbReference>
<evidence type="ECO:0000313" key="2">
    <source>
        <dbReference type="EMBL" id="SET96991.1"/>
    </source>
</evidence>
<accession>A0A1I0IKT5</accession>
<dbReference type="RefSeq" id="WP_143069872.1">
    <property type="nucleotide sequence ID" value="NZ_FOHS01000005.1"/>
</dbReference>
<name>A0A1I0IKT5_9BACT</name>
<keyword evidence="1" id="KW-0732">Signal</keyword>
<sequence>MKYLKHPILILFFIALCTSSSSAQGNENRLALKKGYITIDTKDRCLYLDTIQVENTKSIPSTLVYINNYIIGIGGCGQIYKSLLNERTAIIKATYSPRICGNVSNVSECFISSPSDEIIFISVTDGYLSKKKYDVVKIDLSKDKSNIIYSSLDVKCIEYSNNFSQVLIHKNNGEITIIKL</sequence>
<feature type="signal peptide" evidence="1">
    <location>
        <begin position="1"/>
        <end position="23"/>
    </location>
</feature>